<evidence type="ECO:0000259" key="6">
    <source>
        <dbReference type="Pfam" id="PF03330"/>
    </source>
</evidence>
<dbReference type="PANTHER" id="PTHR34183:SF8">
    <property type="entry name" value="ENDOLYTIC PEPTIDOGLYCAN TRANSGLYCOSYLASE RLPA-RELATED"/>
    <property type="match status" value="1"/>
</dbReference>
<dbReference type="InterPro" id="IPR009009">
    <property type="entry name" value="RlpA-like_DPBB"/>
</dbReference>
<dbReference type="Pfam" id="PF03330">
    <property type="entry name" value="DPBB_1"/>
    <property type="match status" value="1"/>
</dbReference>
<dbReference type="InterPro" id="IPR036908">
    <property type="entry name" value="RlpA-like_sf"/>
</dbReference>
<dbReference type="NCBIfam" id="TIGR00413">
    <property type="entry name" value="rlpA"/>
    <property type="match status" value="1"/>
</dbReference>
<proteinExistence type="inferred from homology"/>
<evidence type="ECO:0000256" key="1">
    <source>
        <dbReference type="ARBA" id="ARBA00023239"/>
    </source>
</evidence>
<keyword evidence="7" id="KW-0449">Lipoprotein</keyword>
<organism evidence="7 8">
    <name type="scientific">Roseicella frigidaeris</name>
    <dbReference type="NCBI Taxonomy" id="2230885"/>
    <lineage>
        <taxon>Bacteria</taxon>
        <taxon>Pseudomonadati</taxon>
        <taxon>Pseudomonadota</taxon>
        <taxon>Alphaproteobacteria</taxon>
        <taxon>Acetobacterales</taxon>
        <taxon>Roseomonadaceae</taxon>
        <taxon>Roseicella</taxon>
    </lineage>
</organism>
<dbReference type="SUPFAM" id="SSF50685">
    <property type="entry name" value="Barwin-like endoglucanases"/>
    <property type="match status" value="1"/>
</dbReference>
<dbReference type="HAMAP" id="MF_02071">
    <property type="entry name" value="RlpA"/>
    <property type="match status" value="1"/>
</dbReference>
<dbReference type="AlphaFoldDB" id="A0A327M109"/>
<evidence type="ECO:0000313" key="7">
    <source>
        <dbReference type="EMBL" id="RAI56044.1"/>
    </source>
</evidence>
<dbReference type="GO" id="GO:0000270">
    <property type="term" value="P:peptidoglycan metabolic process"/>
    <property type="evidence" value="ECO:0007669"/>
    <property type="project" value="UniProtKB-UniRule"/>
</dbReference>
<dbReference type="OrthoDB" id="9779128at2"/>
<dbReference type="CDD" id="cd22268">
    <property type="entry name" value="DPBB_RlpA-like"/>
    <property type="match status" value="1"/>
</dbReference>
<dbReference type="PANTHER" id="PTHR34183">
    <property type="entry name" value="ENDOLYTIC PEPTIDOGLYCAN TRANSGLYCOSYLASE RLPA"/>
    <property type="match status" value="1"/>
</dbReference>
<keyword evidence="8" id="KW-1185">Reference proteome</keyword>
<dbReference type="InterPro" id="IPR034718">
    <property type="entry name" value="RlpA"/>
</dbReference>
<dbReference type="GO" id="GO:0008932">
    <property type="term" value="F:lytic endotransglycosylase activity"/>
    <property type="evidence" value="ECO:0007669"/>
    <property type="project" value="UniProtKB-UniRule"/>
</dbReference>
<dbReference type="EMBL" id="QLIX01000028">
    <property type="protein sequence ID" value="RAI56044.1"/>
    <property type="molecule type" value="Genomic_DNA"/>
</dbReference>
<keyword evidence="2 3" id="KW-0961">Cell wall biogenesis/degradation</keyword>
<feature type="domain" description="RlpA-like protein double-psi beta-barrel" evidence="6">
    <location>
        <begin position="10"/>
        <end position="97"/>
    </location>
</feature>
<feature type="region of interest" description="Disordered" evidence="5">
    <location>
        <begin position="1"/>
        <end position="37"/>
    </location>
</feature>
<dbReference type="Gene3D" id="2.40.40.10">
    <property type="entry name" value="RlpA-like domain"/>
    <property type="match status" value="1"/>
</dbReference>
<comment type="function">
    <text evidence="3">Lytic transglycosylase with a strong preference for naked glycan strands that lack stem peptides.</text>
</comment>
<evidence type="ECO:0000256" key="4">
    <source>
        <dbReference type="RuleBase" id="RU003495"/>
    </source>
</evidence>
<evidence type="ECO:0000313" key="8">
    <source>
        <dbReference type="Proteomes" id="UP000249065"/>
    </source>
</evidence>
<evidence type="ECO:0000256" key="5">
    <source>
        <dbReference type="SAM" id="MobiDB-lite"/>
    </source>
</evidence>
<gene>
    <name evidence="3" type="primary">rlpA</name>
    <name evidence="7" type="ORF">DOO78_22985</name>
</gene>
<evidence type="ECO:0000256" key="3">
    <source>
        <dbReference type="HAMAP-Rule" id="MF_02071"/>
    </source>
</evidence>
<evidence type="ECO:0000256" key="2">
    <source>
        <dbReference type="ARBA" id="ARBA00023316"/>
    </source>
</evidence>
<accession>A0A327M109</accession>
<protein>
    <recommendedName>
        <fullName evidence="3">Endolytic peptidoglycan transglycosylase RlpA</fullName>
        <ecNumber evidence="3">4.2.2.-</ecNumber>
    </recommendedName>
</protein>
<comment type="caution">
    <text evidence="7">The sequence shown here is derived from an EMBL/GenBank/DDBJ whole genome shotgun (WGS) entry which is preliminary data.</text>
</comment>
<sequence length="106" mass="11493">MRPVGRPQLGKASYYGPEFTGRTMANGRRFDPGSTSVAHRTLPLGTKVLVRNLDNGRVTTATVEDRGPFIQGRIIDVSPRLAERLGMLRVGVVPVEVLPVEVAEAP</sequence>
<dbReference type="Proteomes" id="UP000249065">
    <property type="component" value="Unassembled WGS sequence"/>
</dbReference>
<comment type="similarity">
    <text evidence="3 4">Belongs to the RlpA family.</text>
</comment>
<reference evidence="8" key="1">
    <citation type="submission" date="2018-06" db="EMBL/GenBank/DDBJ databases">
        <authorList>
            <person name="Khan S.A."/>
        </authorList>
    </citation>
    <scope>NUCLEOTIDE SEQUENCE [LARGE SCALE GENOMIC DNA]</scope>
    <source>
        <strain evidence="8">DB-1506</strain>
    </source>
</reference>
<name>A0A327M109_9PROT</name>
<dbReference type="GO" id="GO:0071555">
    <property type="term" value="P:cell wall organization"/>
    <property type="evidence" value="ECO:0007669"/>
    <property type="project" value="UniProtKB-KW"/>
</dbReference>
<dbReference type="EC" id="4.2.2.-" evidence="3"/>
<dbReference type="InterPro" id="IPR012997">
    <property type="entry name" value="RplA"/>
</dbReference>
<keyword evidence="1 3" id="KW-0456">Lyase</keyword>